<sequence length="110" mass="11892">MSAQLIRAAYEDFITRQRKGENMTYSLTYSRVLAGKILALDATVTVANKASAHSSKSSTSGVKNVANPFGGGLLTGVNEDKELILRLNFHSINCLKAKLLTGVFDLECII</sequence>
<dbReference type="OrthoDB" id="2638305at2759"/>
<organism evidence="1 2">
    <name type="scientific">Cryptococcus deneoformans (strain JEC21 / ATCC MYA-565)</name>
    <name type="common">Cryptococcus neoformans var. neoformans serotype D</name>
    <dbReference type="NCBI Taxonomy" id="214684"/>
    <lineage>
        <taxon>Eukaryota</taxon>
        <taxon>Fungi</taxon>
        <taxon>Dikarya</taxon>
        <taxon>Basidiomycota</taxon>
        <taxon>Agaricomycotina</taxon>
        <taxon>Tremellomycetes</taxon>
        <taxon>Tremellales</taxon>
        <taxon>Cryptococcaceae</taxon>
        <taxon>Cryptococcus</taxon>
        <taxon>Cryptococcus neoformans species complex</taxon>
    </lineage>
</organism>
<dbReference type="AlphaFoldDB" id="A0A0S2LIA8"/>
<dbReference type="KEGG" id="cne:CNA07785"/>
<keyword evidence="2" id="KW-1185">Reference proteome</keyword>
<dbReference type="PaxDb" id="214684-A0A0S2LIA8"/>
<dbReference type="EMBL" id="AE017341">
    <property type="protein sequence ID" value="ALO60365.1"/>
    <property type="molecule type" value="Genomic_DNA"/>
</dbReference>
<dbReference type="VEuPathDB" id="FungiDB:CNA07785"/>
<protein>
    <submittedName>
        <fullName evidence="1">Uncharacterized protein</fullName>
    </submittedName>
</protein>
<dbReference type="GeneID" id="36392711"/>
<evidence type="ECO:0000313" key="1">
    <source>
        <dbReference type="EMBL" id="ALO60365.1"/>
    </source>
</evidence>
<name>A0A0S2LIA8_CRYD1</name>
<accession>A0A0S2LIA8</accession>
<dbReference type="Proteomes" id="UP000002149">
    <property type="component" value="Chromosome 1"/>
</dbReference>
<evidence type="ECO:0000313" key="2">
    <source>
        <dbReference type="Proteomes" id="UP000002149"/>
    </source>
</evidence>
<dbReference type="InParanoid" id="A0A0S2LIA8"/>
<reference evidence="1 2" key="1">
    <citation type="journal article" date="2005" name="Science">
        <title>The genome of the basidiomycetous yeast and human pathogen Cryptococcus neoformans.</title>
        <authorList>
            <person name="Loftus B.J."/>
            <person name="Fung E."/>
            <person name="Roncaglia P."/>
            <person name="Rowley D."/>
            <person name="Amedeo P."/>
            <person name="Bruno D."/>
            <person name="Vamathevan J."/>
            <person name="Miranda M."/>
            <person name="Anderson I.J."/>
            <person name="Fraser J.A."/>
            <person name="Allen J.E."/>
            <person name="Bosdet I.E."/>
            <person name="Brent M.R."/>
            <person name="Chiu R."/>
            <person name="Doering T.L."/>
            <person name="Donlin M.J."/>
            <person name="D'Souza C.A."/>
            <person name="Fox D.S."/>
            <person name="Grinberg V."/>
            <person name="Fu J."/>
            <person name="Fukushima M."/>
            <person name="Haas B.J."/>
            <person name="Huang J.C."/>
            <person name="Janbon G."/>
            <person name="Jones S.J."/>
            <person name="Koo H.L."/>
            <person name="Krzywinski M.I."/>
            <person name="Kwon-Chung J.K."/>
            <person name="Lengeler K.B."/>
            <person name="Maiti R."/>
            <person name="Marra M.A."/>
            <person name="Marra R.E."/>
            <person name="Mathewson C.A."/>
            <person name="Mitchell T.G."/>
            <person name="Pertea M."/>
            <person name="Riggs F.R."/>
            <person name="Salzberg S.L."/>
            <person name="Schein J.E."/>
            <person name="Shvartsbeyn A."/>
            <person name="Shin H."/>
            <person name="Shumway M."/>
            <person name="Specht C.A."/>
            <person name="Suh B.B."/>
            <person name="Tenney A."/>
            <person name="Utterback T.R."/>
            <person name="Wickes B.L."/>
            <person name="Wortman J.R."/>
            <person name="Wye N.H."/>
            <person name="Kronstad J.W."/>
            <person name="Lodge J.K."/>
            <person name="Heitman J."/>
            <person name="Davis R.W."/>
            <person name="Fraser C.M."/>
            <person name="Hyman R.W."/>
        </authorList>
    </citation>
    <scope>NUCLEOTIDE SEQUENCE [LARGE SCALE GENOMIC DNA]</scope>
    <source>
        <strain evidence="2">JEC21 / ATCC MYA-565</strain>
    </source>
</reference>
<proteinExistence type="predicted"/>
<dbReference type="RefSeq" id="XP_024514189.1">
    <property type="nucleotide sequence ID" value="XM_024656117.1"/>
</dbReference>
<gene>
    <name evidence="1" type="ordered locus">CNA07785</name>
</gene>